<dbReference type="InterPro" id="IPR005467">
    <property type="entry name" value="His_kinase_dom"/>
</dbReference>
<proteinExistence type="predicted"/>
<evidence type="ECO:0000313" key="6">
    <source>
        <dbReference type="Proteomes" id="UP001431209"/>
    </source>
</evidence>
<dbReference type="SUPFAM" id="SSF52172">
    <property type="entry name" value="CheY-like"/>
    <property type="match status" value="1"/>
</dbReference>
<feature type="modified residue" description="4-aspartylphosphate" evidence="2">
    <location>
        <position position="188"/>
    </location>
</feature>
<feature type="domain" description="Histidine kinase" evidence="3">
    <location>
        <begin position="1"/>
        <end position="108"/>
    </location>
</feature>
<dbReference type="PROSITE" id="PS50110">
    <property type="entry name" value="RESPONSE_REGULATORY"/>
    <property type="match status" value="1"/>
</dbReference>
<dbReference type="SMART" id="SM00387">
    <property type="entry name" value="HATPase_c"/>
    <property type="match status" value="1"/>
</dbReference>
<dbReference type="Pfam" id="PF02518">
    <property type="entry name" value="HATPase_c"/>
    <property type="match status" value="1"/>
</dbReference>
<dbReference type="Pfam" id="PF00072">
    <property type="entry name" value="Response_reg"/>
    <property type="match status" value="1"/>
</dbReference>
<dbReference type="SMART" id="SM00448">
    <property type="entry name" value="REC"/>
    <property type="match status" value="1"/>
</dbReference>
<evidence type="ECO:0000259" key="4">
    <source>
        <dbReference type="PROSITE" id="PS50110"/>
    </source>
</evidence>
<name>A0AAW2Z445_9EUKA</name>
<evidence type="ECO:0000259" key="3">
    <source>
        <dbReference type="PROSITE" id="PS50109"/>
    </source>
</evidence>
<dbReference type="AlphaFoldDB" id="A0AAW2Z445"/>
<dbReference type="Gene3D" id="3.40.50.2300">
    <property type="match status" value="1"/>
</dbReference>
<dbReference type="PROSITE" id="PS50109">
    <property type="entry name" value="HIS_KIN"/>
    <property type="match status" value="1"/>
</dbReference>
<dbReference type="GO" id="GO:0000160">
    <property type="term" value="P:phosphorelay signal transduction system"/>
    <property type="evidence" value="ECO:0007669"/>
    <property type="project" value="InterPro"/>
</dbReference>
<evidence type="ECO:0000256" key="2">
    <source>
        <dbReference type="PROSITE-ProRule" id="PRU00169"/>
    </source>
</evidence>
<dbReference type="InterPro" id="IPR003594">
    <property type="entry name" value="HATPase_dom"/>
</dbReference>
<keyword evidence="6" id="KW-1185">Reference proteome</keyword>
<evidence type="ECO:0000313" key="5">
    <source>
        <dbReference type="EMBL" id="KAL0483735.1"/>
    </source>
</evidence>
<dbReference type="CDD" id="cd17546">
    <property type="entry name" value="REC_hyHK_CKI1_RcsC-like"/>
    <property type="match status" value="1"/>
</dbReference>
<dbReference type="PANTHER" id="PTHR45339:SF6">
    <property type="entry name" value="SENSORY HISTIDINE PROTEIN KINASE"/>
    <property type="match status" value="1"/>
</dbReference>
<sequence length="263" mass="28835">MNFVTNAIKFTSAGGVNITCTLLKAEQSNECTLEISVKDTGRGMASNEIEKLFNRFSQTTRHISDEYGGSGLGLYISKAVVDLMSGTITVISEPGKGSEFNVTFPVTLASTQPSPDVIPQKTHVKVQSSRTRKGDRLRVLIAEDNKINQKVLLRMLSKSDCDCTAVSDGLQAIEEFRNSGSYDLIFMDVIMPNMDGYECTRVIRQIENERGSGGAFIVGLSGNGRKEYSDLAMDAGMDDFYIKPISAVQIDDLVKSFELEILN</sequence>
<dbReference type="Proteomes" id="UP001431209">
    <property type="component" value="Unassembled WGS sequence"/>
</dbReference>
<dbReference type="Gene3D" id="3.30.565.10">
    <property type="entry name" value="Histidine kinase-like ATPase, C-terminal domain"/>
    <property type="match status" value="1"/>
</dbReference>
<protein>
    <submittedName>
        <fullName evidence="5">Uncharacterized protein</fullName>
    </submittedName>
</protein>
<dbReference type="EMBL" id="JAOPGA020000984">
    <property type="protein sequence ID" value="KAL0483735.1"/>
    <property type="molecule type" value="Genomic_DNA"/>
</dbReference>
<dbReference type="GO" id="GO:0016772">
    <property type="term" value="F:transferase activity, transferring phosphorus-containing groups"/>
    <property type="evidence" value="ECO:0007669"/>
    <property type="project" value="InterPro"/>
</dbReference>
<feature type="domain" description="Response regulatory" evidence="4">
    <location>
        <begin position="138"/>
        <end position="258"/>
    </location>
</feature>
<dbReference type="InterPro" id="IPR011006">
    <property type="entry name" value="CheY-like_superfamily"/>
</dbReference>
<comment type="caution">
    <text evidence="5">The sequence shown here is derived from an EMBL/GenBank/DDBJ whole genome shotgun (WGS) entry which is preliminary data.</text>
</comment>
<keyword evidence="1 2" id="KW-0597">Phosphoprotein</keyword>
<gene>
    <name evidence="5" type="ORF">AKO1_013998</name>
</gene>
<dbReference type="InterPro" id="IPR004358">
    <property type="entry name" value="Sig_transdc_His_kin-like_C"/>
</dbReference>
<dbReference type="PANTHER" id="PTHR45339">
    <property type="entry name" value="HYBRID SIGNAL TRANSDUCTION HISTIDINE KINASE J"/>
    <property type="match status" value="1"/>
</dbReference>
<organism evidence="5 6">
    <name type="scientific">Acrasis kona</name>
    <dbReference type="NCBI Taxonomy" id="1008807"/>
    <lineage>
        <taxon>Eukaryota</taxon>
        <taxon>Discoba</taxon>
        <taxon>Heterolobosea</taxon>
        <taxon>Tetramitia</taxon>
        <taxon>Eutetramitia</taxon>
        <taxon>Acrasidae</taxon>
        <taxon>Acrasis</taxon>
    </lineage>
</organism>
<evidence type="ECO:0000256" key="1">
    <source>
        <dbReference type="ARBA" id="ARBA00022553"/>
    </source>
</evidence>
<accession>A0AAW2Z445</accession>
<reference evidence="5 6" key="1">
    <citation type="submission" date="2024-03" db="EMBL/GenBank/DDBJ databases">
        <title>The Acrasis kona genome and developmental transcriptomes reveal deep origins of eukaryotic multicellular pathways.</title>
        <authorList>
            <person name="Sheikh S."/>
            <person name="Fu C.-J."/>
            <person name="Brown M.W."/>
            <person name="Baldauf S.L."/>
        </authorList>
    </citation>
    <scope>NUCLEOTIDE SEQUENCE [LARGE SCALE GENOMIC DNA]</scope>
    <source>
        <strain evidence="5 6">ATCC MYA-3509</strain>
    </source>
</reference>
<dbReference type="SUPFAM" id="SSF55874">
    <property type="entry name" value="ATPase domain of HSP90 chaperone/DNA topoisomerase II/histidine kinase"/>
    <property type="match status" value="1"/>
</dbReference>
<dbReference type="InterPro" id="IPR036890">
    <property type="entry name" value="HATPase_C_sf"/>
</dbReference>
<dbReference type="PRINTS" id="PR00344">
    <property type="entry name" value="BCTRLSENSOR"/>
</dbReference>
<dbReference type="InterPro" id="IPR001789">
    <property type="entry name" value="Sig_transdc_resp-reg_receiver"/>
</dbReference>